<evidence type="ECO:0000256" key="1">
    <source>
        <dbReference type="PROSITE-ProRule" id="PRU00175"/>
    </source>
</evidence>
<organism evidence="5 6">
    <name type="scientific">Polytolypa hystricis (strain UAMH7299)</name>
    <dbReference type="NCBI Taxonomy" id="1447883"/>
    <lineage>
        <taxon>Eukaryota</taxon>
        <taxon>Fungi</taxon>
        <taxon>Dikarya</taxon>
        <taxon>Ascomycota</taxon>
        <taxon>Pezizomycotina</taxon>
        <taxon>Eurotiomycetes</taxon>
        <taxon>Eurotiomycetidae</taxon>
        <taxon>Onygenales</taxon>
        <taxon>Onygenales incertae sedis</taxon>
        <taxon>Polytolypa</taxon>
    </lineage>
</organism>
<evidence type="ECO:0000313" key="5">
    <source>
        <dbReference type="EMBL" id="PGH02978.1"/>
    </source>
</evidence>
<dbReference type="FunFam" id="3.30.40.10:FF:000539">
    <property type="entry name" value="Ring finger domain protein"/>
    <property type="match status" value="1"/>
</dbReference>
<feature type="transmembrane region" description="Helical" evidence="3">
    <location>
        <begin position="29"/>
        <end position="54"/>
    </location>
</feature>
<dbReference type="PROSITE" id="PS50089">
    <property type="entry name" value="ZF_RING_2"/>
    <property type="match status" value="1"/>
</dbReference>
<dbReference type="OrthoDB" id="8062037at2759"/>
<feature type="compositionally biased region" description="Low complexity" evidence="2">
    <location>
        <begin position="372"/>
        <end position="384"/>
    </location>
</feature>
<feature type="region of interest" description="Disordered" evidence="2">
    <location>
        <begin position="348"/>
        <end position="433"/>
    </location>
</feature>
<dbReference type="STRING" id="1447883.A0A2B7X2R5"/>
<feature type="compositionally biased region" description="Polar residues" evidence="2">
    <location>
        <begin position="154"/>
        <end position="183"/>
    </location>
</feature>
<dbReference type="PANTHER" id="PTHR22765">
    <property type="entry name" value="RING FINGER AND PROTEASE ASSOCIATED DOMAIN-CONTAINING"/>
    <property type="match status" value="1"/>
</dbReference>
<feature type="compositionally biased region" description="Polar residues" evidence="2">
    <location>
        <begin position="196"/>
        <end position="218"/>
    </location>
</feature>
<keyword evidence="3" id="KW-1133">Transmembrane helix</keyword>
<name>A0A2B7X2R5_POLH7</name>
<dbReference type="GO" id="GO:0008270">
    <property type="term" value="F:zinc ion binding"/>
    <property type="evidence" value="ECO:0007669"/>
    <property type="project" value="UniProtKB-KW"/>
</dbReference>
<feature type="region of interest" description="Disordered" evidence="2">
    <location>
        <begin position="114"/>
        <end position="229"/>
    </location>
</feature>
<dbReference type="GO" id="GO:0061630">
    <property type="term" value="F:ubiquitin protein ligase activity"/>
    <property type="evidence" value="ECO:0007669"/>
    <property type="project" value="TreeGrafter"/>
</dbReference>
<dbReference type="Proteomes" id="UP000224634">
    <property type="component" value="Unassembled WGS sequence"/>
</dbReference>
<dbReference type="GO" id="GO:0005737">
    <property type="term" value="C:cytoplasm"/>
    <property type="evidence" value="ECO:0007669"/>
    <property type="project" value="TreeGrafter"/>
</dbReference>
<protein>
    <recommendedName>
        <fullName evidence="4">RING-type domain-containing protein</fullName>
    </recommendedName>
</protein>
<dbReference type="InterPro" id="IPR013083">
    <property type="entry name" value="Znf_RING/FYVE/PHD"/>
</dbReference>
<accession>A0A2B7X2R5</accession>
<feature type="compositionally biased region" description="Low complexity" evidence="2">
    <location>
        <begin position="414"/>
        <end position="425"/>
    </location>
</feature>
<dbReference type="InterPro" id="IPR051826">
    <property type="entry name" value="E3_ubiquitin-ligase_domain"/>
</dbReference>
<evidence type="ECO:0000259" key="4">
    <source>
        <dbReference type="PROSITE" id="PS50089"/>
    </source>
</evidence>
<sequence>MPPSTATAAAAAATTTAANQGGSPANSPLLFFVALGFGVVFTNLWIIVGVKYCFRYNQRNRQARNEEAAEAIDLANVPRPHRRRREKKLMTMDEVNDRFPLVKYKAWRATRADQGLPTAGGIQSPESRPQSLKNEDATIAVSASGAISPPASPTRTINPQSSSDAPEAEQSTATHKNDQTPTDGKTEPVEKPTAARTENTANDDSKQLPTIATTQDPTSPVDDDDDGYDHIRTAIPTELLGNPGDSCAICLDIIEDDDDVRGLACGHAFHASCLDPWLTSRRACCPLCKADYYVPKARPEGQDGAHQAGVNRRAANSNGPAPPNAAYLRNRTFTSRLLLPGRFVAVAHPQEQNGSRTMAHDHRSNRRPQAVRTNRNNEGTNGNEPGSWRARLPTIRMPQPSLPRFNLFNGRNRPSSTTTQGSPTPRQLESGSS</sequence>
<dbReference type="EMBL" id="PDNA01000216">
    <property type="protein sequence ID" value="PGH02978.1"/>
    <property type="molecule type" value="Genomic_DNA"/>
</dbReference>
<dbReference type="Gene3D" id="3.30.40.10">
    <property type="entry name" value="Zinc/RING finger domain, C3HC4 (zinc finger)"/>
    <property type="match status" value="1"/>
</dbReference>
<dbReference type="SMART" id="SM00184">
    <property type="entry name" value="RING"/>
    <property type="match status" value="1"/>
</dbReference>
<keyword evidence="1" id="KW-0863">Zinc-finger</keyword>
<keyword evidence="1" id="KW-0862">Zinc</keyword>
<keyword evidence="3" id="KW-0812">Transmembrane</keyword>
<dbReference type="PANTHER" id="PTHR22765:SF434">
    <property type="entry name" value="GB|AAD18119.1-RELATED"/>
    <property type="match status" value="1"/>
</dbReference>
<proteinExistence type="predicted"/>
<dbReference type="GO" id="GO:0006511">
    <property type="term" value="P:ubiquitin-dependent protein catabolic process"/>
    <property type="evidence" value="ECO:0007669"/>
    <property type="project" value="TreeGrafter"/>
</dbReference>
<reference evidence="5 6" key="1">
    <citation type="submission" date="2017-10" db="EMBL/GenBank/DDBJ databases">
        <title>Comparative genomics in systemic dimorphic fungi from Ajellomycetaceae.</title>
        <authorList>
            <person name="Munoz J.F."/>
            <person name="Mcewen J.G."/>
            <person name="Clay O.K."/>
            <person name="Cuomo C.A."/>
        </authorList>
    </citation>
    <scope>NUCLEOTIDE SEQUENCE [LARGE SCALE GENOMIC DNA]</scope>
    <source>
        <strain evidence="5 6">UAMH7299</strain>
    </source>
</reference>
<keyword evidence="3" id="KW-0472">Membrane</keyword>
<dbReference type="InterPro" id="IPR001841">
    <property type="entry name" value="Znf_RING"/>
</dbReference>
<feature type="compositionally biased region" description="Low complexity" evidence="2">
    <location>
        <begin position="140"/>
        <end position="149"/>
    </location>
</feature>
<feature type="domain" description="RING-type" evidence="4">
    <location>
        <begin position="247"/>
        <end position="289"/>
    </location>
</feature>
<dbReference type="Pfam" id="PF13639">
    <property type="entry name" value="zf-RING_2"/>
    <property type="match status" value="1"/>
</dbReference>
<gene>
    <name evidence="5" type="ORF">AJ80_08769</name>
</gene>
<dbReference type="CDD" id="cd16473">
    <property type="entry name" value="RING-H2_RNF103"/>
    <property type="match status" value="1"/>
</dbReference>
<evidence type="ECO:0000256" key="2">
    <source>
        <dbReference type="SAM" id="MobiDB-lite"/>
    </source>
</evidence>
<dbReference type="SUPFAM" id="SSF57850">
    <property type="entry name" value="RING/U-box"/>
    <property type="match status" value="1"/>
</dbReference>
<keyword evidence="6" id="KW-1185">Reference proteome</keyword>
<dbReference type="AlphaFoldDB" id="A0A2B7X2R5"/>
<keyword evidence="1" id="KW-0479">Metal-binding</keyword>
<feature type="region of interest" description="Disordered" evidence="2">
    <location>
        <begin position="300"/>
        <end position="326"/>
    </location>
</feature>
<evidence type="ECO:0000313" key="6">
    <source>
        <dbReference type="Proteomes" id="UP000224634"/>
    </source>
</evidence>
<evidence type="ECO:0000256" key="3">
    <source>
        <dbReference type="SAM" id="Phobius"/>
    </source>
</evidence>
<comment type="caution">
    <text evidence="5">The sequence shown here is derived from an EMBL/GenBank/DDBJ whole genome shotgun (WGS) entry which is preliminary data.</text>
</comment>